<dbReference type="Proteomes" id="UP000019678">
    <property type="component" value="Unassembled WGS sequence"/>
</dbReference>
<feature type="compositionally biased region" description="Basic and acidic residues" evidence="1">
    <location>
        <begin position="219"/>
        <end position="234"/>
    </location>
</feature>
<dbReference type="AlphaFoldDB" id="A0A017T9J3"/>
<dbReference type="STRING" id="1192034.CAP_3432"/>
<accession>A0A017T9J3</accession>
<evidence type="ECO:0000259" key="2">
    <source>
        <dbReference type="Pfam" id="PF14238"/>
    </source>
</evidence>
<evidence type="ECO:0000313" key="3">
    <source>
        <dbReference type="EMBL" id="EYF05291.1"/>
    </source>
</evidence>
<evidence type="ECO:0000313" key="4">
    <source>
        <dbReference type="Proteomes" id="UP000019678"/>
    </source>
</evidence>
<evidence type="ECO:0000256" key="1">
    <source>
        <dbReference type="SAM" id="MobiDB-lite"/>
    </source>
</evidence>
<keyword evidence="4" id="KW-1185">Reference proteome</keyword>
<dbReference type="EMBL" id="ASRX01000025">
    <property type="protein sequence ID" value="EYF05291.1"/>
    <property type="molecule type" value="Genomic_DNA"/>
</dbReference>
<gene>
    <name evidence="3" type="ORF">CAP_3432</name>
</gene>
<feature type="domain" description="DUF4340" evidence="2">
    <location>
        <begin position="126"/>
        <end position="264"/>
    </location>
</feature>
<organism evidence="3 4">
    <name type="scientific">Chondromyces apiculatus DSM 436</name>
    <dbReference type="NCBI Taxonomy" id="1192034"/>
    <lineage>
        <taxon>Bacteria</taxon>
        <taxon>Pseudomonadati</taxon>
        <taxon>Myxococcota</taxon>
        <taxon>Polyangia</taxon>
        <taxon>Polyangiales</taxon>
        <taxon>Polyangiaceae</taxon>
        <taxon>Chondromyces</taxon>
    </lineage>
</organism>
<dbReference type="OrthoDB" id="5507928at2"/>
<proteinExistence type="predicted"/>
<dbReference type="Pfam" id="PF14238">
    <property type="entry name" value="DUF4340"/>
    <property type="match status" value="1"/>
</dbReference>
<protein>
    <recommendedName>
        <fullName evidence="2">DUF4340 domain-containing protein</fullName>
    </recommendedName>
</protein>
<dbReference type="InterPro" id="IPR025641">
    <property type="entry name" value="DUF4340"/>
</dbReference>
<dbReference type="RefSeq" id="WP_044242528.1">
    <property type="nucleotide sequence ID" value="NZ_ASRX01000025.1"/>
</dbReference>
<sequence length="333" mass="35826">MKVERGFFVHLALLVVAAAFAVGVWTRDKKAAAQSQADVTVWQGRADDVERIAYEGKKKKVVLEAKKDKVGRYFIGSSEREAAAPEGEKPAEDEPQGKQVTFVSVGGAEKLAEMLAPLKALRGIGRIGDDRAAEFGLDAPEGTLTVTIKGAERRLTFGAATPGGADRYARDPGSGEVYAVKGDIFRDLDQADSRLLERDLHEWRDVDVTAAKVTAGDRSRELRRSSGGDGKKFWADPGSEGQADETAGNWMTKLDRLRPTEYLPAAPEGREVVVRVDYMGAGGALGFVELVKVPGTAGGKAEYSLLTERLRLNGKVPATLAEQVEQDLGAVVK</sequence>
<comment type="caution">
    <text evidence="3">The sequence shown here is derived from an EMBL/GenBank/DDBJ whole genome shotgun (WGS) entry which is preliminary data.</text>
</comment>
<dbReference type="eggNOG" id="ENOG5030SQS">
    <property type="taxonomic scope" value="Bacteria"/>
</dbReference>
<name>A0A017T9J3_9BACT</name>
<reference evidence="3 4" key="1">
    <citation type="submission" date="2013-05" db="EMBL/GenBank/DDBJ databases">
        <title>Genome assembly of Chondromyces apiculatus DSM 436.</title>
        <authorList>
            <person name="Sharma G."/>
            <person name="Khatri I."/>
            <person name="Kaur C."/>
            <person name="Mayilraj S."/>
            <person name="Subramanian S."/>
        </authorList>
    </citation>
    <scope>NUCLEOTIDE SEQUENCE [LARGE SCALE GENOMIC DNA]</scope>
    <source>
        <strain evidence="3 4">DSM 436</strain>
    </source>
</reference>
<feature type="region of interest" description="Disordered" evidence="1">
    <location>
        <begin position="219"/>
        <end position="245"/>
    </location>
</feature>